<dbReference type="Gene3D" id="4.10.240.10">
    <property type="entry name" value="Zn(2)-C6 fungal-type DNA-binding domain"/>
    <property type="match status" value="1"/>
</dbReference>
<keyword evidence="4" id="KW-1185">Reference proteome</keyword>
<organism evidence="3 4">
    <name type="scientific">Hyaloscypha bicolor E</name>
    <dbReference type="NCBI Taxonomy" id="1095630"/>
    <lineage>
        <taxon>Eukaryota</taxon>
        <taxon>Fungi</taxon>
        <taxon>Dikarya</taxon>
        <taxon>Ascomycota</taxon>
        <taxon>Pezizomycotina</taxon>
        <taxon>Leotiomycetes</taxon>
        <taxon>Helotiales</taxon>
        <taxon>Hyaloscyphaceae</taxon>
        <taxon>Hyaloscypha</taxon>
        <taxon>Hyaloscypha bicolor</taxon>
    </lineage>
</organism>
<evidence type="ECO:0000259" key="2">
    <source>
        <dbReference type="PROSITE" id="PS50048"/>
    </source>
</evidence>
<reference evidence="3 4" key="1">
    <citation type="submission" date="2016-04" db="EMBL/GenBank/DDBJ databases">
        <title>A degradative enzymes factory behind the ericoid mycorrhizal symbiosis.</title>
        <authorList>
            <consortium name="DOE Joint Genome Institute"/>
            <person name="Martino E."/>
            <person name="Morin E."/>
            <person name="Grelet G."/>
            <person name="Kuo A."/>
            <person name="Kohler A."/>
            <person name="Daghino S."/>
            <person name="Barry K."/>
            <person name="Choi C."/>
            <person name="Cichocki N."/>
            <person name="Clum A."/>
            <person name="Copeland A."/>
            <person name="Hainaut M."/>
            <person name="Haridas S."/>
            <person name="Labutti K."/>
            <person name="Lindquist E."/>
            <person name="Lipzen A."/>
            <person name="Khouja H.-R."/>
            <person name="Murat C."/>
            <person name="Ohm R."/>
            <person name="Olson A."/>
            <person name="Spatafora J."/>
            <person name="Veneault-Fourrey C."/>
            <person name="Henrissat B."/>
            <person name="Grigoriev I."/>
            <person name="Martin F."/>
            <person name="Perotto S."/>
        </authorList>
    </citation>
    <scope>NUCLEOTIDE SEQUENCE [LARGE SCALE GENOMIC DNA]</scope>
    <source>
        <strain evidence="3 4">E</strain>
    </source>
</reference>
<evidence type="ECO:0000256" key="1">
    <source>
        <dbReference type="ARBA" id="ARBA00023242"/>
    </source>
</evidence>
<dbReference type="InterPro" id="IPR036864">
    <property type="entry name" value="Zn2-C6_fun-type_DNA-bd_sf"/>
</dbReference>
<dbReference type="GO" id="GO:0000981">
    <property type="term" value="F:DNA-binding transcription factor activity, RNA polymerase II-specific"/>
    <property type="evidence" value="ECO:0007669"/>
    <property type="project" value="InterPro"/>
</dbReference>
<dbReference type="RefSeq" id="XP_024742967.1">
    <property type="nucleotide sequence ID" value="XM_024888036.1"/>
</dbReference>
<dbReference type="PANTHER" id="PTHR47657:SF14">
    <property type="entry name" value="ZN(2)-C6 FUNGAL-TYPE DOMAIN-CONTAINING PROTEIN"/>
    <property type="match status" value="1"/>
</dbReference>
<dbReference type="InterPro" id="IPR052400">
    <property type="entry name" value="Zn2-C6_fungal_TF"/>
</dbReference>
<dbReference type="GO" id="GO:0008270">
    <property type="term" value="F:zinc ion binding"/>
    <property type="evidence" value="ECO:0007669"/>
    <property type="project" value="InterPro"/>
</dbReference>
<dbReference type="SMART" id="SM00066">
    <property type="entry name" value="GAL4"/>
    <property type="match status" value="1"/>
</dbReference>
<dbReference type="PROSITE" id="PS50048">
    <property type="entry name" value="ZN2_CY6_FUNGAL_2"/>
    <property type="match status" value="1"/>
</dbReference>
<sequence>MVDPKPHSTATYCKKPRKRPYRKSTKGCKDCKARKIKCDERRPVCGNCTRRYFGLSHCEYVSYEDGSPRCLTESDTASSRSRGEILPLPRSLIVTPSGLGHSDTLQLRLMYHYTKSTCGRHIVNTVPILPLSLWEVEIPQIAFSSELVLNALMGISALHLLSMNPQDHTLALVSGQYLGKALKEHRAAVETMNLRNPEELIIAAVLIAHHHWLSASTNMHQEPYMIDMGTIDNQIEYLPFPRFLESASADLGSLLQTLEEDSASQEVKDVYERVAGFLKATYSRIAHGSFGNPPIEQDITAFLPHAPQLFIKHLEKNEPLAMAMLARDIALLGILPDSGAWWIHGAGQHKMADTTVNGICGLMPPEYLWMMDWPLGIISGEITLEN</sequence>
<dbReference type="Proteomes" id="UP000235371">
    <property type="component" value="Unassembled WGS sequence"/>
</dbReference>
<evidence type="ECO:0000313" key="4">
    <source>
        <dbReference type="Proteomes" id="UP000235371"/>
    </source>
</evidence>
<protein>
    <recommendedName>
        <fullName evidence="2">Zn(2)-C6 fungal-type domain-containing protein</fullName>
    </recommendedName>
</protein>
<dbReference type="PANTHER" id="PTHR47657">
    <property type="entry name" value="STEROL REGULATORY ELEMENT-BINDING PROTEIN ECM22"/>
    <property type="match status" value="1"/>
</dbReference>
<dbReference type="EMBL" id="KZ613745">
    <property type="protein sequence ID" value="PMD66063.1"/>
    <property type="molecule type" value="Genomic_DNA"/>
</dbReference>
<proteinExistence type="predicted"/>
<dbReference type="InterPro" id="IPR021858">
    <property type="entry name" value="Fun_TF"/>
</dbReference>
<dbReference type="SUPFAM" id="SSF57701">
    <property type="entry name" value="Zn2/Cys6 DNA-binding domain"/>
    <property type="match status" value="1"/>
</dbReference>
<evidence type="ECO:0000313" key="3">
    <source>
        <dbReference type="EMBL" id="PMD66063.1"/>
    </source>
</evidence>
<keyword evidence="1" id="KW-0539">Nucleus</keyword>
<dbReference type="InterPro" id="IPR001138">
    <property type="entry name" value="Zn2Cys6_DnaBD"/>
</dbReference>
<dbReference type="GeneID" id="36596112"/>
<accession>A0A2J6TST0</accession>
<name>A0A2J6TST0_9HELO</name>
<dbReference type="InParanoid" id="A0A2J6TST0"/>
<dbReference type="Pfam" id="PF00172">
    <property type="entry name" value="Zn_clus"/>
    <property type="match status" value="1"/>
</dbReference>
<dbReference type="Pfam" id="PF11951">
    <property type="entry name" value="Fungal_trans_2"/>
    <property type="match status" value="1"/>
</dbReference>
<dbReference type="CDD" id="cd00067">
    <property type="entry name" value="GAL4"/>
    <property type="match status" value="1"/>
</dbReference>
<dbReference type="AlphaFoldDB" id="A0A2J6TST0"/>
<feature type="domain" description="Zn(2)-C6 fungal-type" evidence="2">
    <location>
        <begin position="27"/>
        <end position="60"/>
    </location>
</feature>
<dbReference type="OrthoDB" id="3546279at2759"/>
<gene>
    <name evidence="3" type="ORF">K444DRAFT_701606</name>
</gene>